<evidence type="ECO:0000313" key="1">
    <source>
        <dbReference type="EMBL" id="ERJ71722.1"/>
    </source>
</evidence>
<gene>
    <name evidence="1" type="ORF">HMPREF0653_02546</name>
</gene>
<comment type="caution">
    <text evidence="1">The sequence shown here is derived from an EMBL/GenBank/DDBJ whole genome shotgun (WGS) entry which is preliminary data.</text>
</comment>
<name>A0ABP2Y440_9BACT</name>
<organism evidence="1 2">
    <name type="scientific">Prevotella disiens JCM 6334 = ATCC 29426</name>
    <dbReference type="NCBI Taxonomy" id="1235811"/>
    <lineage>
        <taxon>Bacteria</taxon>
        <taxon>Pseudomonadati</taxon>
        <taxon>Bacteroidota</taxon>
        <taxon>Bacteroidia</taxon>
        <taxon>Bacteroidales</taxon>
        <taxon>Prevotellaceae</taxon>
        <taxon>Prevotella</taxon>
    </lineage>
</organism>
<sequence length="40" mass="4838">MHPYIVKSVGVQLFFLRIKKLSRNLKGGFFYFFNLSYLQH</sequence>
<accession>A0ABP2Y440</accession>
<dbReference type="Proteomes" id="UP000016660">
    <property type="component" value="Unassembled WGS sequence"/>
</dbReference>
<reference evidence="1 2" key="1">
    <citation type="submission" date="2013-06" db="EMBL/GenBank/DDBJ databases">
        <authorList>
            <person name="Weinstock G."/>
            <person name="Sodergren E."/>
            <person name="Lobos E.A."/>
            <person name="Fulton L."/>
            <person name="Fulton R."/>
            <person name="Courtney L."/>
            <person name="Fronick C."/>
            <person name="O'Laughlin M."/>
            <person name="Godfrey J."/>
            <person name="Wilson R.M."/>
            <person name="Miner T."/>
            <person name="Farmer C."/>
            <person name="Delehaunty K."/>
            <person name="Cordes M."/>
            <person name="Minx P."/>
            <person name="Tomlinson C."/>
            <person name="Chen J."/>
            <person name="Wollam A."/>
            <person name="Pepin K.H."/>
            <person name="Bhonagiri V."/>
            <person name="Zhang X."/>
            <person name="Warren W."/>
            <person name="Mitreva M."/>
            <person name="Mardis E.R."/>
            <person name="Wilson R.K."/>
        </authorList>
    </citation>
    <scope>NUCLEOTIDE SEQUENCE [LARGE SCALE GENOMIC DNA]</scope>
    <source>
        <strain evidence="1 2">ATCC 29426</strain>
    </source>
</reference>
<proteinExistence type="predicted"/>
<protein>
    <submittedName>
        <fullName evidence="1">Uncharacterized protein</fullName>
    </submittedName>
</protein>
<keyword evidence="2" id="KW-1185">Reference proteome</keyword>
<dbReference type="EMBL" id="AWUY01000282">
    <property type="protein sequence ID" value="ERJ71722.1"/>
    <property type="molecule type" value="Genomic_DNA"/>
</dbReference>
<evidence type="ECO:0000313" key="2">
    <source>
        <dbReference type="Proteomes" id="UP000016660"/>
    </source>
</evidence>